<gene>
    <name evidence="1" type="ORF">RCL2_002694600</name>
</gene>
<dbReference type="Proteomes" id="UP000615446">
    <property type="component" value="Unassembled WGS sequence"/>
</dbReference>
<accession>A0A8H3R1J2</accession>
<dbReference type="EMBL" id="BLAL01000285">
    <property type="protein sequence ID" value="GET00491.1"/>
    <property type="molecule type" value="Genomic_DNA"/>
</dbReference>
<evidence type="ECO:0000313" key="2">
    <source>
        <dbReference type="Proteomes" id="UP000615446"/>
    </source>
</evidence>
<dbReference type="AlphaFoldDB" id="A0A8H3R1J2"/>
<name>A0A8H3R1J2_9GLOM</name>
<organism evidence="1 2">
    <name type="scientific">Rhizophagus clarus</name>
    <dbReference type="NCBI Taxonomy" id="94130"/>
    <lineage>
        <taxon>Eukaryota</taxon>
        <taxon>Fungi</taxon>
        <taxon>Fungi incertae sedis</taxon>
        <taxon>Mucoromycota</taxon>
        <taxon>Glomeromycotina</taxon>
        <taxon>Glomeromycetes</taxon>
        <taxon>Glomerales</taxon>
        <taxon>Glomeraceae</taxon>
        <taxon>Rhizophagus</taxon>
    </lineage>
</organism>
<evidence type="ECO:0000313" key="1">
    <source>
        <dbReference type="EMBL" id="GET00491.1"/>
    </source>
</evidence>
<comment type="caution">
    <text evidence="1">The sequence shown here is derived from an EMBL/GenBank/DDBJ whole genome shotgun (WGS) entry which is preliminary data.</text>
</comment>
<evidence type="ECO:0008006" key="3">
    <source>
        <dbReference type="Google" id="ProtNLM"/>
    </source>
</evidence>
<proteinExistence type="predicted"/>
<sequence>MDNFSDTERKIFFYDIPGKWTEEVILEKLKRIGVVKRVQFKNNLVKANIIYKLNMKRILSTEDIAMES</sequence>
<protein>
    <recommendedName>
        <fullName evidence="3">RRM domain-containing protein</fullName>
    </recommendedName>
</protein>
<reference evidence="1" key="1">
    <citation type="submission" date="2019-10" db="EMBL/GenBank/DDBJ databases">
        <title>Conservation and host-specific expression of non-tandemly repeated heterogenous ribosome RNA gene in arbuscular mycorrhizal fungi.</title>
        <authorList>
            <person name="Maeda T."/>
            <person name="Kobayashi Y."/>
            <person name="Nakagawa T."/>
            <person name="Ezawa T."/>
            <person name="Yamaguchi K."/>
            <person name="Bino T."/>
            <person name="Nishimoto Y."/>
            <person name="Shigenobu S."/>
            <person name="Kawaguchi M."/>
        </authorList>
    </citation>
    <scope>NUCLEOTIDE SEQUENCE</scope>
    <source>
        <strain evidence="1">HR1</strain>
    </source>
</reference>